<dbReference type="Gene3D" id="3.30.70.330">
    <property type="match status" value="1"/>
</dbReference>
<dbReference type="Pfam" id="PF00076">
    <property type="entry name" value="RRM_1"/>
    <property type="match status" value="1"/>
</dbReference>
<gene>
    <name evidence="4" type="ORF">BBBOND_0208220</name>
</gene>
<sequence length="214" mass="24712">MLVSLHICVLLTLLLRSPCVSFILKRGSQRQVVDAPRRRLELGVQFRTKIGKRPHGTSSLRDVRRSHFQELTNERCKLSKGDNKVIHDAKMLFVSNVDPEITQEALDYLIHYIHGPLTSSTRLVKDRYTQRHRGYGFIRFSTPEIATRTLLSLNGARLGNRQITLSEVISSLYQRKKMPSILQAAKRIIRKVHSRPNKTQEVDKYDVAFLPIER</sequence>
<dbReference type="RefSeq" id="XP_012767854.1">
    <property type="nucleotide sequence ID" value="XM_012912400.1"/>
</dbReference>
<dbReference type="PANTHER" id="PTHR15241:SF304">
    <property type="entry name" value="RRM DOMAIN-CONTAINING PROTEIN"/>
    <property type="match status" value="1"/>
</dbReference>
<organism evidence="4 5">
    <name type="scientific">Babesia bigemina</name>
    <dbReference type="NCBI Taxonomy" id="5866"/>
    <lineage>
        <taxon>Eukaryota</taxon>
        <taxon>Sar</taxon>
        <taxon>Alveolata</taxon>
        <taxon>Apicomplexa</taxon>
        <taxon>Aconoidasida</taxon>
        <taxon>Piroplasmida</taxon>
        <taxon>Babesiidae</taxon>
        <taxon>Babesia</taxon>
    </lineage>
</organism>
<dbReference type="SMART" id="SM00360">
    <property type="entry name" value="RRM"/>
    <property type="match status" value="1"/>
</dbReference>
<dbReference type="EMBL" id="LK391708">
    <property type="protein sequence ID" value="CDR95668.1"/>
    <property type="molecule type" value="Genomic_DNA"/>
</dbReference>
<evidence type="ECO:0000256" key="2">
    <source>
        <dbReference type="SAM" id="SignalP"/>
    </source>
</evidence>
<feature type="chain" id="PRO_5001600058" evidence="2">
    <location>
        <begin position="22"/>
        <end position="214"/>
    </location>
</feature>
<reference evidence="5" key="1">
    <citation type="submission" date="2014-06" db="EMBL/GenBank/DDBJ databases">
        <authorList>
            <person name="Aslett M."/>
            <person name="De Silva N."/>
        </authorList>
    </citation>
    <scope>NUCLEOTIDE SEQUENCE [LARGE SCALE GENOMIC DNA]</scope>
    <source>
        <strain evidence="5">Bond</strain>
    </source>
</reference>
<keyword evidence="1" id="KW-0694">RNA-binding</keyword>
<dbReference type="VEuPathDB" id="PiroplasmaDB:BBBOND_0208220"/>
<accession>A0A061D525</accession>
<dbReference type="SUPFAM" id="SSF54928">
    <property type="entry name" value="RNA-binding domain, RBD"/>
    <property type="match status" value="1"/>
</dbReference>
<dbReference type="InterPro" id="IPR000504">
    <property type="entry name" value="RRM_dom"/>
</dbReference>
<dbReference type="CDD" id="cd00590">
    <property type="entry name" value="RRM_SF"/>
    <property type="match status" value="1"/>
</dbReference>
<dbReference type="GeneID" id="24564209"/>
<dbReference type="GO" id="GO:0003723">
    <property type="term" value="F:RNA binding"/>
    <property type="evidence" value="ECO:0007669"/>
    <property type="project" value="UniProtKB-UniRule"/>
</dbReference>
<dbReference type="PROSITE" id="PS50102">
    <property type="entry name" value="RRM"/>
    <property type="match status" value="1"/>
</dbReference>
<dbReference type="PANTHER" id="PTHR15241">
    <property type="entry name" value="TRANSFORMER-2-RELATED"/>
    <property type="match status" value="1"/>
</dbReference>
<protein>
    <submittedName>
        <fullName evidence="4">Putative RNA-binding protein</fullName>
    </submittedName>
</protein>
<evidence type="ECO:0000313" key="5">
    <source>
        <dbReference type="Proteomes" id="UP000033188"/>
    </source>
</evidence>
<keyword evidence="5" id="KW-1185">Reference proteome</keyword>
<evidence type="ECO:0000256" key="1">
    <source>
        <dbReference type="PROSITE-ProRule" id="PRU00176"/>
    </source>
</evidence>
<dbReference type="InterPro" id="IPR035979">
    <property type="entry name" value="RBD_domain_sf"/>
</dbReference>
<dbReference type="InterPro" id="IPR012677">
    <property type="entry name" value="Nucleotide-bd_a/b_plait_sf"/>
</dbReference>
<dbReference type="OrthoDB" id="4207594at2759"/>
<dbReference type="KEGG" id="bbig:BBBOND_0208220"/>
<evidence type="ECO:0000259" key="3">
    <source>
        <dbReference type="PROSITE" id="PS50102"/>
    </source>
</evidence>
<dbReference type="STRING" id="5866.A0A061D525"/>
<feature type="signal peptide" evidence="2">
    <location>
        <begin position="1"/>
        <end position="21"/>
    </location>
</feature>
<keyword evidence="2" id="KW-0732">Signal</keyword>
<evidence type="ECO:0000313" key="4">
    <source>
        <dbReference type="EMBL" id="CDR95668.1"/>
    </source>
</evidence>
<dbReference type="AlphaFoldDB" id="A0A061D525"/>
<dbReference type="Proteomes" id="UP000033188">
    <property type="component" value="Chromosome 2"/>
</dbReference>
<proteinExistence type="predicted"/>
<name>A0A061D525_BABBI</name>
<feature type="domain" description="RRM" evidence="3">
    <location>
        <begin position="90"/>
        <end position="170"/>
    </location>
</feature>